<proteinExistence type="predicted"/>
<accession>A0A1M4EEV5</accession>
<sequence>MGGGLHCVSFLAAMAGAWLTWRRGSCNHTLFRRHGPGSRFGSRSWRRPGRAGRRRSGRRADDREPVPAPCCRPVRVRTGSCTPCGASRRRRWPARRSGCGRSPQAGGPARPPRAGRSPEFSPDCFSRHFAH</sequence>
<gene>
    <name evidence="2" type="ORF">BN4615_P6830</name>
</gene>
<feature type="region of interest" description="Disordered" evidence="1">
    <location>
        <begin position="83"/>
        <end position="131"/>
    </location>
</feature>
<feature type="region of interest" description="Disordered" evidence="1">
    <location>
        <begin position="32"/>
        <end position="69"/>
    </location>
</feature>
<reference evidence="2" key="1">
    <citation type="submission" date="2016-04" db="EMBL/GenBank/DDBJ databases">
        <authorList>
            <person name="Evans L.H."/>
            <person name="Alamgir A."/>
            <person name="Owens N."/>
            <person name="Weber N.D."/>
            <person name="Virtaneva K."/>
            <person name="Barbian K."/>
            <person name="Babar A."/>
            <person name="Rosenke K."/>
        </authorList>
    </citation>
    <scope>NUCLEOTIDE SEQUENCE</scope>
    <source>
        <strain evidence="2">Nono1</strain>
    </source>
</reference>
<organism evidence="2">
    <name type="scientific">Nonomuraea gerenzanensis</name>
    <dbReference type="NCBI Taxonomy" id="93944"/>
    <lineage>
        <taxon>Bacteria</taxon>
        <taxon>Bacillati</taxon>
        <taxon>Actinomycetota</taxon>
        <taxon>Actinomycetes</taxon>
        <taxon>Streptosporangiales</taxon>
        <taxon>Streptosporangiaceae</taxon>
        <taxon>Nonomuraea</taxon>
    </lineage>
</organism>
<protein>
    <submittedName>
        <fullName evidence="2">Uncharacterized protein</fullName>
    </submittedName>
</protein>
<dbReference type="EMBL" id="LT559118">
    <property type="protein sequence ID" value="SBO97314.1"/>
    <property type="molecule type" value="Genomic_DNA"/>
</dbReference>
<feature type="compositionally biased region" description="Low complexity" evidence="1">
    <location>
        <begin position="95"/>
        <end position="118"/>
    </location>
</feature>
<feature type="compositionally biased region" description="Basic residues" evidence="1">
    <location>
        <begin position="44"/>
        <end position="57"/>
    </location>
</feature>
<dbReference type="AlphaFoldDB" id="A0A1M4EEV5"/>
<name>A0A1M4EEV5_9ACTN</name>
<evidence type="ECO:0000313" key="2">
    <source>
        <dbReference type="EMBL" id="SBO97314.1"/>
    </source>
</evidence>
<evidence type="ECO:0000256" key="1">
    <source>
        <dbReference type="SAM" id="MobiDB-lite"/>
    </source>
</evidence>